<dbReference type="SMART" id="SM00895">
    <property type="entry name" value="FCD"/>
    <property type="match status" value="1"/>
</dbReference>
<organism evidence="5 6">
    <name type="scientific">Nocardioides bigeumensis</name>
    <dbReference type="NCBI Taxonomy" id="433657"/>
    <lineage>
        <taxon>Bacteria</taxon>
        <taxon>Bacillati</taxon>
        <taxon>Actinomycetota</taxon>
        <taxon>Actinomycetes</taxon>
        <taxon>Propionibacteriales</taxon>
        <taxon>Nocardioidaceae</taxon>
        <taxon>Nocardioides</taxon>
    </lineage>
</organism>
<evidence type="ECO:0000313" key="5">
    <source>
        <dbReference type="EMBL" id="GAA2130486.1"/>
    </source>
</evidence>
<dbReference type="InterPro" id="IPR008920">
    <property type="entry name" value="TF_FadR/GntR_C"/>
</dbReference>
<dbReference type="InterPro" id="IPR011711">
    <property type="entry name" value="GntR_C"/>
</dbReference>
<comment type="caution">
    <text evidence="5">The sequence shown here is derived from an EMBL/GenBank/DDBJ whole genome shotgun (WGS) entry which is preliminary data.</text>
</comment>
<reference evidence="5 6" key="1">
    <citation type="journal article" date="2019" name="Int. J. Syst. Evol. Microbiol.">
        <title>The Global Catalogue of Microorganisms (GCM) 10K type strain sequencing project: providing services to taxonomists for standard genome sequencing and annotation.</title>
        <authorList>
            <consortium name="The Broad Institute Genomics Platform"/>
            <consortium name="The Broad Institute Genome Sequencing Center for Infectious Disease"/>
            <person name="Wu L."/>
            <person name="Ma J."/>
        </authorList>
    </citation>
    <scope>NUCLEOTIDE SEQUENCE [LARGE SCALE GENOMIC DNA]</scope>
    <source>
        <strain evidence="5 6">JCM 16021</strain>
    </source>
</reference>
<keyword evidence="3" id="KW-0804">Transcription</keyword>
<dbReference type="InterPro" id="IPR036390">
    <property type="entry name" value="WH_DNA-bd_sf"/>
</dbReference>
<evidence type="ECO:0000256" key="2">
    <source>
        <dbReference type="ARBA" id="ARBA00023125"/>
    </source>
</evidence>
<keyword evidence="1" id="KW-0805">Transcription regulation</keyword>
<dbReference type="PANTHER" id="PTHR43537">
    <property type="entry name" value="TRANSCRIPTIONAL REGULATOR, GNTR FAMILY"/>
    <property type="match status" value="1"/>
</dbReference>
<dbReference type="Pfam" id="PF07729">
    <property type="entry name" value="FCD"/>
    <property type="match status" value="1"/>
</dbReference>
<evidence type="ECO:0000259" key="4">
    <source>
        <dbReference type="PROSITE" id="PS50949"/>
    </source>
</evidence>
<proteinExistence type="predicted"/>
<dbReference type="PANTHER" id="PTHR43537:SF24">
    <property type="entry name" value="GLUCONATE OPERON TRANSCRIPTIONAL REPRESSOR"/>
    <property type="match status" value="1"/>
</dbReference>
<feature type="domain" description="HTH gntR-type" evidence="4">
    <location>
        <begin position="22"/>
        <end position="89"/>
    </location>
</feature>
<dbReference type="InterPro" id="IPR036388">
    <property type="entry name" value="WH-like_DNA-bd_sf"/>
</dbReference>
<dbReference type="Pfam" id="PF00392">
    <property type="entry name" value="GntR"/>
    <property type="match status" value="1"/>
</dbReference>
<keyword evidence="6" id="KW-1185">Reference proteome</keyword>
<dbReference type="Proteomes" id="UP001500575">
    <property type="component" value="Unassembled WGS sequence"/>
</dbReference>
<evidence type="ECO:0000313" key="6">
    <source>
        <dbReference type="Proteomes" id="UP001500575"/>
    </source>
</evidence>
<dbReference type="SMART" id="SM00345">
    <property type="entry name" value="HTH_GNTR"/>
    <property type="match status" value="1"/>
</dbReference>
<sequence length="238" mass="26180">MTEVPERFVSRGTPAASIPPRARIVDEAYNAIKQMIITNELKSGQVISVAALADYLGVSRSPVSKAFTALEQDGFVESEPFKAPRVAVLTSKFVRNVYGVRTALEARAAADATANLTDTDLSQLSVAFEALSKAGGPADKSAVFEFDAKLHRLFAERADNELLSTFLGNLELHLVRIRNVYGEHITSQAEIERQYEELQRIVRAVTERDAAGVEAAMNEHVSRHAQRLIAKIDEDGRR</sequence>
<dbReference type="SUPFAM" id="SSF48008">
    <property type="entry name" value="GntR ligand-binding domain-like"/>
    <property type="match status" value="1"/>
</dbReference>
<dbReference type="EMBL" id="BAAAQQ010000013">
    <property type="protein sequence ID" value="GAA2130486.1"/>
    <property type="molecule type" value="Genomic_DNA"/>
</dbReference>
<accession>A0ABN2YPD9</accession>
<evidence type="ECO:0000256" key="1">
    <source>
        <dbReference type="ARBA" id="ARBA00023015"/>
    </source>
</evidence>
<dbReference type="RefSeq" id="WP_344304921.1">
    <property type="nucleotide sequence ID" value="NZ_BAAAQQ010000013.1"/>
</dbReference>
<dbReference type="Gene3D" id="1.20.120.530">
    <property type="entry name" value="GntR ligand-binding domain-like"/>
    <property type="match status" value="1"/>
</dbReference>
<protein>
    <submittedName>
        <fullName evidence="5">GntR family transcriptional regulator</fullName>
    </submittedName>
</protein>
<dbReference type="Gene3D" id="1.10.10.10">
    <property type="entry name" value="Winged helix-like DNA-binding domain superfamily/Winged helix DNA-binding domain"/>
    <property type="match status" value="1"/>
</dbReference>
<gene>
    <name evidence="5" type="ORF">GCM10009843_33160</name>
</gene>
<dbReference type="PROSITE" id="PS50949">
    <property type="entry name" value="HTH_GNTR"/>
    <property type="match status" value="1"/>
</dbReference>
<keyword evidence="2" id="KW-0238">DNA-binding</keyword>
<dbReference type="InterPro" id="IPR000524">
    <property type="entry name" value="Tscrpt_reg_HTH_GntR"/>
</dbReference>
<evidence type="ECO:0000256" key="3">
    <source>
        <dbReference type="ARBA" id="ARBA00023163"/>
    </source>
</evidence>
<name>A0ABN2YPD9_9ACTN</name>
<dbReference type="SUPFAM" id="SSF46785">
    <property type="entry name" value="Winged helix' DNA-binding domain"/>
    <property type="match status" value="1"/>
</dbReference>
<dbReference type="CDD" id="cd07377">
    <property type="entry name" value="WHTH_GntR"/>
    <property type="match status" value="1"/>
</dbReference>